<evidence type="ECO:0000259" key="8">
    <source>
        <dbReference type="PROSITE" id="PS50893"/>
    </source>
</evidence>
<accession>A0ABW1G2Y8</accession>
<feature type="transmembrane region" description="Helical" evidence="7">
    <location>
        <begin position="98"/>
        <end position="122"/>
    </location>
</feature>
<dbReference type="PANTHER" id="PTHR43394:SF1">
    <property type="entry name" value="ATP-BINDING CASSETTE SUB-FAMILY B MEMBER 10, MITOCHONDRIAL"/>
    <property type="match status" value="1"/>
</dbReference>
<comment type="caution">
    <text evidence="9">The sequence shown here is derived from an EMBL/GenBank/DDBJ whole genome shotgun (WGS) entry which is preliminary data.</text>
</comment>
<dbReference type="PROSITE" id="PS00211">
    <property type="entry name" value="ABC_TRANSPORTER_1"/>
    <property type="match status" value="1"/>
</dbReference>
<dbReference type="InterPro" id="IPR003593">
    <property type="entry name" value="AAA+_ATPase"/>
</dbReference>
<reference evidence="10" key="1">
    <citation type="journal article" date="2019" name="Int. J. Syst. Evol. Microbiol.">
        <title>The Global Catalogue of Microorganisms (GCM) 10K type strain sequencing project: providing services to taxonomists for standard genome sequencing and annotation.</title>
        <authorList>
            <consortium name="The Broad Institute Genomics Platform"/>
            <consortium name="The Broad Institute Genome Sequencing Center for Infectious Disease"/>
            <person name="Wu L."/>
            <person name="Ma J."/>
        </authorList>
    </citation>
    <scope>NUCLEOTIDE SEQUENCE [LARGE SCALE GENOMIC DNA]</scope>
    <source>
        <strain evidence="10">JCM 4816</strain>
    </source>
</reference>
<dbReference type="InterPro" id="IPR027417">
    <property type="entry name" value="P-loop_NTPase"/>
</dbReference>
<evidence type="ECO:0000256" key="3">
    <source>
        <dbReference type="ARBA" id="ARBA00022741"/>
    </source>
</evidence>
<dbReference type="InterPro" id="IPR036640">
    <property type="entry name" value="ABC1_TM_sf"/>
</dbReference>
<evidence type="ECO:0000256" key="5">
    <source>
        <dbReference type="ARBA" id="ARBA00022989"/>
    </source>
</evidence>
<keyword evidence="3" id="KW-0547">Nucleotide-binding</keyword>
<dbReference type="Gene3D" id="3.40.50.300">
    <property type="entry name" value="P-loop containing nucleotide triphosphate hydrolases"/>
    <property type="match status" value="1"/>
</dbReference>
<feature type="transmembrane region" description="Helical" evidence="7">
    <location>
        <begin position="55"/>
        <end position="78"/>
    </location>
</feature>
<dbReference type="InterPro" id="IPR003439">
    <property type="entry name" value="ABC_transporter-like_ATP-bd"/>
</dbReference>
<feature type="domain" description="ABC transporter" evidence="8">
    <location>
        <begin position="378"/>
        <end position="618"/>
    </location>
</feature>
<name>A0ABW1G2Y8_9ACTN</name>
<dbReference type="PANTHER" id="PTHR43394">
    <property type="entry name" value="ATP-DEPENDENT PERMEASE MDL1, MITOCHONDRIAL"/>
    <property type="match status" value="1"/>
</dbReference>
<dbReference type="RefSeq" id="WP_380582855.1">
    <property type="nucleotide sequence ID" value="NZ_JBHSQJ010000046.1"/>
</dbReference>
<comment type="subcellular location">
    <subcellularLocation>
        <location evidence="1">Cell membrane</location>
        <topology evidence="1">Multi-pass membrane protein</topology>
    </subcellularLocation>
</comment>
<dbReference type="SUPFAM" id="SSF52540">
    <property type="entry name" value="P-loop containing nucleoside triphosphate hydrolases"/>
    <property type="match status" value="1"/>
</dbReference>
<protein>
    <submittedName>
        <fullName evidence="9">ATP-binding cassette domain-containing protein</fullName>
    </submittedName>
</protein>
<keyword evidence="10" id="KW-1185">Reference proteome</keyword>
<keyword evidence="2 7" id="KW-0812">Transmembrane</keyword>
<evidence type="ECO:0000256" key="6">
    <source>
        <dbReference type="ARBA" id="ARBA00023136"/>
    </source>
</evidence>
<dbReference type="Pfam" id="PF00005">
    <property type="entry name" value="ABC_tran"/>
    <property type="match status" value="1"/>
</dbReference>
<dbReference type="EMBL" id="JBHSQJ010000046">
    <property type="protein sequence ID" value="MFC5907937.1"/>
    <property type="molecule type" value="Genomic_DNA"/>
</dbReference>
<organism evidence="9 10">
    <name type="scientific">Streptacidiphilus monticola</name>
    <dbReference type="NCBI Taxonomy" id="2161674"/>
    <lineage>
        <taxon>Bacteria</taxon>
        <taxon>Bacillati</taxon>
        <taxon>Actinomycetota</taxon>
        <taxon>Actinomycetes</taxon>
        <taxon>Kitasatosporales</taxon>
        <taxon>Streptomycetaceae</taxon>
        <taxon>Streptacidiphilus</taxon>
    </lineage>
</organism>
<dbReference type="SMART" id="SM00382">
    <property type="entry name" value="AAA"/>
    <property type="match status" value="1"/>
</dbReference>
<dbReference type="PROSITE" id="PS50893">
    <property type="entry name" value="ABC_TRANSPORTER_2"/>
    <property type="match status" value="1"/>
</dbReference>
<evidence type="ECO:0000256" key="1">
    <source>
        <dbReference type="ARBA" id="ARBA00004651"/>
    </source>
</evidence>
<keyword evidence="6 7" id="KW-0472">Membrane</keyword>
<evidence type="ECO:0000256" key="4">
    <source>
        <dbReference type="ARBA" id="ARBA00022840"/>
    </source>
</evidence>
<dbReference type="SUPFAM" id="SSF90123">
    <property type="entry name" value="ABC transporter transmembrane region"/>
    <property type="match status" value="1"/>
</dbReference>
<feature type="transmembrane region" description="Helical" evidence="7">
    <location>
        <begin position="286"/>
        <end position="309"/>
    </location>
</feature>
<evidence type="ECO:0000313" key="10">
    <source>
        <dbReference type="Proteomes" id="UP001596174"/>
    </source>
</evidence>
<evidence type="ECO:0000313" key="9">
    <source>
        <dbReference type="EMBL" id="MFC5907937.1"/>
    </source>
</evidence>
<dbReference type="GO" id="GO:0005524">
    <property type="term" value="F:ATP binding"/>
    <property type="evidence" value="ECO:0007669"/>
    <property type="project" value="UniProtKB-KW"/>
</dbReference>
<proteinExistence type="predicted"/>
<keyword evidence="5 7" id="KW-1133">Transmembrane helix</keyword>
<dbReference type="CDD" id="cd03228">
    <property type="entry name" value="ABCC_MRP_Like"/>
    <property type="match status" value="1"/>
</dbReference>
<dbReference type="InterPro" id="IPR039421">
    <property type="entry name" value="Type_1_exporter"/>
</dbReference>
<gene>
    <name evidence="9" type="ORF">ACFP3V_12015</name>
</gene>
<evidence type="ECO:0000256" key="7">
    <source>
        <dbReference type="SAM" id="Phobius"/>
    </source>
</evidence>
<dbReference type="Proteomes" id="UP001596174">
    <property type="component" value="Unassembled WGS sequence"/>
</dbReference>
<sequence length="632" mass="67192">MQDTADAPEDEALRFGLQGEGHDANAGRMTTLGMAKRLPELVLEIMRLAWQVDRAGSAALLACQVVSAVLGAAGLLATNRTIVALISSGHITAKLWHAAPAVAVIATAAGLRALLGIAITALSARLSPMLTRQTQVMLLDAATNTELAAYDLPGYNDRWDLAEGGTQRVAELIGECQNLIAATASLVSAEIVLALVHPLLLPLTLAAAVPQAIAAIRAARVSYEAVIATAGPRRVMNFLRWFLVDKWQADQVRTDGIAPYLLAKYREHGNQVDAAEHAAVRRAARISVLGAATAGLASFVVWAALALLLSAGRIGIGSAGTAVFALRAASTSLQGIVGYGAQLYRNGLYLDHWSGFVREASAMRLNRGTAVPDRPTVVAARKVSFQYPASDGETLHDIDLEIRRGEIVALIGHNGSGKSTLMRLLSGLYLPTGGAVEWDGRDTRDLDPRAMWQHVAVVPQEYARWPLTARENIHLGRTRPDDGDEAVLRAAAASGADEVIAGLRNGLGTLLAREFFGGVALSSGQWQRLAVARGIYRQGGLLILDEPTSALDPQAEHTIFMGLRHSAATSATILVTHNLFNASIADRIVVLDAGRIAQEGTFAELSTTAGIFKHLLDLQNDRPVPRMRAASD</sequence>
<evidence type="ECO:0000256" key="2">
    <source>
        <dbReference type="ARBA" id="ARBA00022692"/>
    </source>
</evidence>
<keyword evidence="4 9" id="KW-0067">ATP-binding</keyword>
<dbReference type="InterPro" id="IPR017871">
    <property type="entry name" value="ABC_transporter-like_CS"/>
</dbReference>
<dbReference type="Gene3D" id="1.20.1560.10">
    <property type="entry name" value="ABC transporter type 1, transmembrane domain"/>
    <property type="match status" value="1"/>
</dbReference>